<reference evidence="5" key="2">
    <citation type="submission" date="2020-09" db="EMBL/GenBank/DDBJ databases">
        <authorList>
            <person name="Sun Q."/>
            <person name="Zhou Y."/>
        </authorList>
    </citation>
    <scope>NUCLEOTIDE SEQUENCE</scope>
    <source>
        <strain evidence="5">CGMCC 1.12214</strain>
    </source>
</reference>
<evidence type="ECO:0000256" key="3">
    <source>
        <dbReference type="SAM" id="MobiDB-lite"/>
    </source>
</evidence>
<dbReference type="PANTHER" id="PTHR38340:SF1">
    <property type="entry name" value="S-LAYER PROTEIN"/>
    <property type="match status" value="1"/>
</dbReference>
<name>A0A917MGT5_9HYPH</name>
<dbReference type="SUPFAM" id="SSF51120">
    <property type="entry name" value="beta-Roll"/>
    <property type="match status" value="24"/>
</dbReference>
<evidence type="ECO:0000256" key="2">
    <source>
        <dbReference type="ARBA" id="ARBA00022525"/>
    </source>
</evidence>
<proteinExistence type="predicted"/>
<accession>A0A917MGT5</accession>
<feature type="region of interest" description="Disordered" evidence="3">
    <location>
        <begin position="860"/>
        <end position="881"/>
    </location>
</feature>
<dbReference type="Gene3D" id="2.150.10.10">
    <property type="entry name" value="Serralysin-like metalloprotease, C-terminal"/>
    <property type="match status" value="29"/>
</dbReference>
<dbReference type="SUPFAM" id="SSF49785">
    <property type="entry name" value="Galactose-binding domain-like"/>
    <property type="match status" value="5"/>
</dbReference>
<dbReference type="PANTHER" id="PTHR38340">
    <property type="entry name" value="S-LAYER PROTEIN"/>
    <property type="match status" value="1"/>
</dbReference>
<evidence type="ECO:0000256" key="1">
    <source>
        <dbReference type="ARBA" id="ARBA00004613"/>
    </source>
</evidence>
<dbReference type="EMBL" id="BMES01000001">
    <property type="protein sequence ID" value="GGH10795.1"/>
    <property type="molecule type" value="Genomic_DNA"/>
</dbReference>
<feature type="domain" description="DUF642" evidence="4">
    <location>
        <begin position="2057"/>
        <end position="2205"/>
    </location>
</feature>
<evidence type="ECO:0000313" key="6">
    <source>
        <dbReference type="Proteomes" id="UP000603912"/>
    </source>
</evidence>
<comment type="caution">
    <text evidence="5">The sequence shown here is derived from an EMBL/GenBank/DDBJ whole genome shotgun (WGS) entry which is preliminary data.</text>
</comment>
<evidence type="ECO:0000259" key="4">
    <source>
        <dbReference type="Pfam" id="PF04862"/>
    </source>
</evidence>
<comment type="subcellular location">
    <subcellularLocation>
        <location evidence="1">Secreted</location>
    </subcellularLocation>
</comment>
<dbReference type="RefSeq" id="WP_188516375.1">
    <property type="nucleotide sequence ID" value="NZ_BMES01000001.1"/>
</dbReference>
<dbReference type="InterPro" id="IPR050557">
    <property type="entry name" value="RTX_toxin/Mannuronan_C5-epim"/>
</dbReference>
<dbReference type="Proteomes" id="UP000603912">
    <property type="component" value="Unassembled WGS sequence"/>
</dbReference>
<organism evidence="5 6">
    <name type="scientific">Alsobacter metallidurans</name>
    <dbReference type="NCBI Taxonomy" id="340221"/>
    <lineage>
        <taxon>Bacteria</taxon>
        <taxon>Pseudomonadati</taxon>
        <taxon>Pseudomonadota</taxon>
        <taxon>Alphaproteobacteria</taxon>
        <taxon>Hyphomicrobiales</taxon>
        <taxon>Alsobacteraceae</taxon>
        <taxon>Alsobacter</taxon>
    </lineage>
</organism>
<dbReference type="Gene3D" id="2.60.120.260">
    <property type="entry name" value="Galactose-binding domain-like"/>
    <property type="match status" value="2"/>
</dbReference>
<dbReference type="Pfam" id="PF00353">
    <property type="entry name" value="HemolysinCabind"/>
    <property type="match status" value="39"/>
</dbReference>
<gene>
    <name evidence="5" type="ORF">GCM10007036_07540</name>
</gene>
<protein>
    <recommendedName>
        <fullName evidence="4">DUF642 domain-containing protein</fullName>
    </recommendedName>
</protein>
<dbReference type="InterPro" id="IPR008979">
    <property type="entry name" value="Galactose-bd-like_sf"/>
</dbReference>
<feature type="domain" description="DUF642" evidence="4">
    <location>
        <begin position="2335"/>
        <end position="2461"/>
    </location>
</feature>
<dbReference type="InterPro" id="IPR006946">
    <property type="entry name" value="DGR2-like_dom"/>
</dbReference>
<keyword evidence="2" id="KW-0964">Secreted</keyword>
<sequence length="4535" mass="436691">MARPAPGSVVVVDGATGGKLRFGFDLADCTVLALDVDIVLTFPDGAKIILPNLGMTAVGPKPPQLAFLAGEIDPQALIGAISELHLAPIQSLIAPATGAAAQTAAEDVQARFSGEGPGVDVGPAPLMRIARFAAPDESAAPKPPEQIIKTALYEQQSIKQLAGGGSQGAPEAPVGKPGNDGVLRAKLAFSLFNTETSAMSTLPSGGYKLHNGTGGPSSNTEAGYVAQSETRRITGSSLSDEIAIDSPELAHVGSSSREFRGSVTVPSSGWVAAQATFKNLPAGFAVTNALDRGDGTFTMLLDGLAKPNQLSFLLSYQIPDDTVTPDANGFLSIFEISIEFTLRNSDNQTRNATGTRLIGIREVHDATDMNFTDPVTGEQVLVLWSNPPGSETDAGAGNDLVFSGAGADTIHGGSGVDTLSYRQSNSGVSVNLATGAASGGFARGDHFDGFENLIGSAKADVLTGDAGDNVIEGGGSADTMVGGGGLDTLDYRSSAAGVTVSLASSGPQHGGDAEGDVVTGFSVILGSSSGANRLTGDAGANLLTGGGANDTLNGGVSADTLVGGGGNDTADYHNSILGVTVDLRNVTQLGGDAQGDVFDSMESVIGSATSANRLTGTSGANALTGGSADDTIEGGAGADTLIGGGGYDTLDYTASSAGVTVDLASTAAQSGGDAAGDLLSGFEAALGSLTGANRLAGNGSDNLLVGGVSNDTFVGGAGADTITGGDGQDLVDYSASNEGVLVNLGSPAPQSGGDADGDILTDIESVIGSAYRDLLTGTNEANLIVGGAGDDTLVGYAGGDTLDGGDGFDLADYRFARVDRLFELGQTGTIRGAGPRDTLISIESLIAGYGDDTIVADSSSSYRLDGSRGDDSISSGDASDTLLGGVGSDTLSGGGGSNRILGGAESGDYEVATDGWQDIIDYGWLTSAVGANGLNGGVQVTLGAGLSTVNNGTGTDSIYGFSGAFGSQFNDLITGDSYGNLIDGRGGDDTIVAGAGADTVTGGAGVDLVTYASSAGGVTVDLTLATAQSGGDAEGDLLSEIENVIGSATASNTLIGDTRANALMGGAAADTLIGGAGADSLTGGGGVDLADYSTSALGVTTDLTLATAQSGGDAAGDVLSGIENVTGSALGANRLKGEGGANLLTGGDANDTLIGGAGADTLIGGFGDDTADYASSTEGVTVDLQLATSQFGGDAAGDILSSIENVVGSASAANRLSGDLNANVLAGGNAGDTLSGGAGADTLVGGGGLDTADYGSSASGVSVDLTLATAQAGGDADGDVLSGIENVTGSSTAANWLKGDGLANALAGGAGADTFIGGIGADTLIGGAGTDLVDYSAGAAGVTVDLSVATGQSGGYAAGDVLSGIENVTGSAFSSNRLTGDGFDNALTGGAANDTLIGAGGADTLTGGGGIDLADYSASTVGVSVDLSLATSQSGGDAQGDILVGIANVTGSATASNRLAGNDAANILTGGLGDDTFIGGVGSDTLLGLGGTADVVDYSASAGVTVDLRNTASGQFGGLAAGDVLSGVEDVIGSASASNRLTGDDGANSLVGGSADDTLTGGLGADTLVGGGGDADQADYSASATGVTVNLTLSSAQSGGDAQGDELMGIEFVTGSATGANRLTGNSAANNLVGGSGDDTFSGGDGADTLVGGLGTDQADYSASADGVTVDLSLATAQAGGDAAGDILSGIENVTGSATAANRLAGDANANALTGGAGNDTFVGGIGADTLLGLGGLADVADYSAGGGVSIDLRNSTTGQAGGLAAGDVLSGIEYVIGSATQANSFTGDGAGNSLVGGAAADTFMGGAGADTMDGGSGGLDLVNYAASGAGITIDLSVATSQTGGDAEGDVLRNVDVVIGASSFANSFKGSGAGESFTGGLLNDTMVGSAGADSFAGGAGTGDTVNYSTGAGVIVDLNNTTTGQSGGLAAGDVLSGVEYVVGSATGANRLTGDGGANSLVGGSAADTLAGGAGADTLVGGAGAADLADYTNSVAGVTVDLRLATSQSGGDAQGDVLSGVEYVTGSLNAANVITGDVNANALTGGDQNDTLTAVSVTNLLVNGSFETGAPGYGLASSVTMTGWTGGNGAGKVETLNTYQGQQASDGFSYLDLDNTSGVDALSQTVSTANGQVYTLMLDLARRNGQTDGGADVYWNGVLVGSYSATSTAWTTFSVNVTGTGGADVLTIQDTLAQSGNVTSPFIDNVRLFAGLGDTIDGGAGDDLLKSGAGADSIIGGAGFDTVDYSASTAGVTVDLTKTTTAQSGGDAQGDTIVGVESVIGSSAGANALTGDSGANALTGGSGNDTITGGLGADTVMAGAGNDRVYAGRDIVVNGGFELNPGNVAGATAASGWTISGNTANSGVSLTSSYVSEGSQGAFLDFSTSAAGSSIAQTLATVAGQSYTVVFDARENATASNDLLLVNAGGQLATFAPAFNAWNVYSVTFTATGASSTLTFTHTSGAGDIALDNVHIIDDTAGNLLDGGVGVDTLVGGGGADTLIGGAGADVLIGGGGVDLADYSASTTGVTVDLTLATAQVGGASDALGDVLTGIENVTGSATVANALTGDANANVLTGGAGVDTIMGGGGLDTLIGGGGADRMFAGRDLVVNGGFQGSTMIQGAPAGWTMSGNIYGGAWSSNYASEGTQGYAMDGFGGPGFGNVLSQNLATVAGQTYTLVFDTRLWANSVDTVRVDAGNQSLVVNETTTWTTYSVTFTATSTSTALTFTHLTNLAPTSDVALDAIRVLDSTANTLLIGDDLTGVATAGADTMAGGAGNDTLIGGGAADVLIGGGGTDLADYSTSAAAVYVDLNVTTSQVGGDAAGDRLITIENVTGAATATAGAWTVYTGLPASTVANALTGTTGANVLTGGAGTDILFGENLVRNGAGLGGVTGWTLSNSSYDTAGGLLLGPGAPVTGTATQTLTTVIGETYTISFDATRAAGGTGASAIAVTVTSGGVALSQTTPSLGLATFSNYTYTFTATGTATVLTLTMSGIASVDDIVRNIQVTAASTTASDTLIGGGGDDSVMGGGGADVLDGGLGNDWIRGETGNDTFVGGAGNDTMFGGAGSDTVDYALSTAGVTVNLTSALAQAGGDAAGDVLSGMENVIGSATAANVLTGDAGANVLTGGSGNDTLSGGAGSDTLNGGGGTDTGDYSAMVVATGALSANVVQNGSFNAATNWTTFAGVSIDTVAGNLTASNAAQVVQQSNVFVVGQTYTVSFDYAYSGANTGFLRVTNGSTNGTNIIYVSGTLSGSGTLTCTFVATNTFLSIEASGTRFNGTIDNVTAYTATGIVVDLTAGTASDGDRLTSIENVIGATNGSNILKGDTGDNVLTGGVANDTLIGGAGADTLAGGAGTDTVDYTTSVQGVTVNLSLANSQSGGDAAGDVLSGIENVIGSATGANVLTGTTGANAMTGGAGNDTFFGGAGADTIVGNGGVDTVDYSASTAGVTVDLTLATSQSGGDAAGDILSGITNVVGSLNASNLITGTAAANVITGGGSNDTLTGGLGADAISGGSNDDRVFGGRNLVVNGGFETGVQGAFPTGWSQDAGASILHTTKPSEGTLGLLLGGGTTAAGSVVSQTLATTVGQTYVVTFDAVQNGNGPDTLRVDAAGVTYSVTMGTQSFNTFSFTASSTSTVISFTQVTAPVGGDISIDAVRVMEDTAANVLNGDSGNDTIVGGGFDDTINGGVGNDVVVAGAGADTIDGGSGNDVIIGGAGADRITGGGGSDTASYVGSSAAVSINLGLSTAQSGGDAQGDILSGILAVVGSDFNDTLLGSTGATNESLFGGAGDDVLDTSMRPSGAGGLMTGGAGNDTYLTGTGSTGTTENAGEGIDTLYTVRGPGWTLGANIENMIYNGIGGFFGTGNASDNMIVGLAGNDSLLGLFGADTLIGAGGGDTLDGGADLDVSDYRTSASAVTVNLSLATSQSGGDAQGDILANIEGVFGAAVGGNVLTGTATNNVFAGGLAADTITGGGGVDTIDYSRSASGVTVNLTSGSYAGGEAQGDVVAGMTNVTGSATGANALTGDGSANTLIGGAGADTLSGAGGNDTLYAGRNIVSNGGFEAGGTGGTNVLGGQWYSLWGFSNQVAGSSSEGSQSLAIGGPTPNQSNGVAQNLTTVIGQTYTLVFDAMDPGTNAGTVTVGGQTTAINAPTSGYATNVITFTATGTTTTILFAQTSAAGTITDLYIDNVRVIEDTANNLLDGGAGLDTLIGGAGADTLIGGASADLLIGGGGIDLASYAASTSGVTVDLSLATSQSGGDAAGDMISGVENVLGAANASNMLTGDGANNVLTGGAQVDTLIGGAGNDTLVGGGGADSLVGGANVDTVDYSASSAGVTVNLNLSTSQSGGDAAGDILSGVENIIGAASASNVLTGTSAANVLTGGSFADTLIGGGGADTLSGGAGTDAFTIDGSFLAIGARIDGGVGSDTVTIAAGSGSSFTGADLAAALTNVETLDFRQTDINANLTLSGAQISAMTDAGKDLTINVNLSGGDVIAIADSASRYVSSVSGNTTNYDFYTDDAHTTLIAKLHVIAA</sequence>
<keyword evidence="6" id="KW-1185">Reference proteome</keyword>
<dbReference type="InterPro" id="IPR011049">
    <property type="entry name" value="Serralysin-like_metalloprot_C"/>
</dbReference>
<dbReference type="InterPro" id="IPR018511">
    <property type="entry name" value="Hemolysin-typ_Ca-bd_CS"/>
</dbReference>
<dbReference type="InterPro" id="IPR001343">
    <property type="entry name" value="Hemolysn_Ca-bd"/>
</dbReference>
<dbReference type="PROSITE" id="PS00330">
    <property type="entry name" value="HEMOLYSIN_CALCIUM"/>
    <property type="match status" value="18"/>
</dbReference>
<feature type="compositionally biased region" description="Low complexity" evidence="3">
    <location>
        <begin position="872"/>
        <end position="881"/>
    </location>
</feature>
<dbReference type="GO" id="GO:0005509">
    <property type="term" value="F:calcium ion binding"/>
    <property type="evidence" value="ECO:0007669"/>
    <property type="project" value="InterPro"/>
</dbReference>
<dbReference type="Pfam" id="PF04862">
    <property type="entry name" value="DUF642"/>
    <property type="match status" value="2"/>
</dbReference>
<dbReference type="PRINTS" id="PR00313">
    <property type="entry name" value="CABNDNGRPT"/>
</dbReference>
<reference evidence="5" key="1">
    <citation type="journal article" date="2014" name="Int. J. Syst. Evol. Microbiol.">
        <title>Complete genome sequence of Corynebacterium casei LMG S-19264T (=DSM 44701T), isolated from a smear-ripened cheese.</title>
        <authorList>
            <consortium name="US DOE Joint Genome Institute (JGI-PGF)"/>
            <person name="Walter F."/>
            <person name="Albersmeier A."/>
            <person name="Kalinowski J."/>
            <person name="Ruckert C."/>
        </authorList>
    </citation>
    <scope>NUCLEOTIDE SEQUENCE</scope>
    <source>
        <strain evidence="5">CGMCC 1.12214</strain>
    </source>
</reference>
<evidence type="ECO:0000313" key="5">
    <source>
        <dbReference type="EMBL" id="GGH10795.1"/>
    </source>
</evidence>
<dbReference type="GO" id="GO:0005576">
    <property type="term" value="C:extracellular region"/>
    <property type="evidence" value="ECO:0007669"/>
    <property type="project" value="UniProtKB-SubCell"/>
</dbReference>